<evidence type="ECO:0000256" key="1">
    <source>
        <dbReference type="ARBA" id="ARBA00023235"/>
    </source>
</evidence>
<accession>A0A9D1IDS3</accession>
<protein>
    <recommendedName>
        <fullName evidence="3">Methylthioribose-1-phosphate isomerase</fullName>
        <shortName evidence="3">M1Pi</shortName>
        <shortName evidence="3">MTR-1-P isomerase</shortName>
        <ecNumber evidence="3">5.3.1.23</ecNumber>
    </recommendedName>
    <alternativeName>
        <fullName evidence="3">S-methyl-5-thioribose-1-phosphate isomerase</fullName>
    </alternativeName>
</protein>
<dbReference type="Proteomes" id="UP000824071">
    <property type="component" value="Unassembled WGS sequence"/>
</dbReference>
<comment type="catalytic activity">
    <reaction evidence="2 3">
        <text>5-(methylsulfanyl)-alpha-D-ribose 1-phosphate = 5-(methylsulfanyl)-D-ribulose 1-phosphate</text>
        <dbReference type="Rhea" id="RHEA:19989"/>
        <dbReference type="ChEBI" id="CHEBI:58533"/>
        <dbReference type="ChEBI" id="CHEBI:58548"/>
        <dbReference type="EC" id="5.3.1.23"/>
    </reaction>
</comment>
<proteinExistence type="inferred from homology"/>
<dbReference type="HAMAP" id="MF_01678">
    <property type="entry name" value="Salvage_MtnA"/>
    <property type="match status" value="1"/>
</dbReference>
<dbReference type="NCBIfam" id="TIGR00512">
    <property type="entry name" value="salvage_mtnA"/>
    <property type="match status" value="1"/>
</dbReference>
<dbReference type="GO" id="GO:0046523">
    <property type="term" value="F:S-methyl-5-thioribose-1-phosphate isomerase activity"/>
    <property type="evidence" value="ECO:0007669"/>
    <property type="project" value="UniProtKB-UniRule"/>
</dbReference>
<reference evidence="4" key="1">
    <citation type="submission" date="2020-10" db="EMBL/GenBank/DDBJ databases">
        <authorList>
            <person name="Gilroy R."/>
        </authorList>
    </citation>
    <scope>NUCLEOTIDE SEQUENCE</scope>
    <source>
        <strain evidence="4">ChiGjej1B1-19959</strain>
    </source>
</reference>
<dbReference type="InterPro" id="IPR042529">
    <property type="entry name" value="IF_2B-like_C"/>
</dbReference>
<dbReference type="EMBL" id="DVMW01000006">
    <property type="protein sequence ID" value="HIU35100.1"/>
    <property type="molecule type" value="Genomic_DNA"/>
</dbReference>
<dbReference type="InterPro" id="IPR000649">
    <property type="entry name" value="IF-2B-related"/>
</dbReference>
<feature type="active site" description="Proton donor" evidence="3">
    <location>
        <position position="241"/>
    </location>
</feature>
<sequence length="346" mass="37073">MYDLQGETVRFDVPHNRLLLLDQTRLPGETVVLALHGLEEMVEAIRALRVRGAPAIGVAAAVGLAVRANESEETDVPAFCEAVRRDAAVLRAARPTAVNLAWALGEMERVLSAGAKRVPDLQRKLTERALELHAADVEICRKIGENGLPLLKNCRAVLTHCNAGRLAAVRYGTALAPVYAAKERGQRLAVYADETRPLLQGARLTAYELHEAGVPVTVLCDNAAAYVLSKGLVQAVLVGADRIAANGDTANKVGTGGLAVLARHYGVPFYVCAPRSTFDFACPCGEGIPIEQRDAREVGSLWFREPLLPEGVGVLNPAFDVTKADLITAFVTEKGVFAPDELSALR</sequence>
<dbReference type="PANTHER" id="PTHR43475">
    <property type="entry name" value="METHYLTHIORIBOSE-1-PHOSPHATE ISOMERASE"/>
    <property type="match status" value="1"/>
</dbReference>
<dbReference type="InterPro" id="IPR027363">
    <property type="entry name" value="M1Pi_N"/>
</dbReference>
<evidence type="ECO:0000256" key="2">
    <source>
        <dbReference type="ARBA" id="ARBA00052401"/>
    </source>
</evidence>
<dbReference type="EC" id="5.3.1.23" evidence="3"/>
<name>A0A9D1IDS3_9FIRM</name>
<dbReference type="FunFam" id="1.20.120.420:FF:000003">
    <property type="entry name" value="Methylthioribose-1-phosphate isomerase"/>
    <property type="match status" value="1"/>
</dbReference>
<keyword evidence="3" id="KW-0028">Amino-acid biosynthesis</keyword>
<dbReference type="InterPro" id="IPR005251">
    <property type="entry name" value="IF-M1Pi"/>
</dbReference>
<dbReference type="NCBIfam" id="TIGR00524">
    <property type="entry name" value="eIF-2B_rel"/>
    <property type="match status" value="1"/>
</dbReference>
<organism evidence="4 5">
    <name type="scientific">Candidatus Fimenecus excrementigallinarum</name>
    <dbReference type="NCBI Taxonomy" id="2840816"/>
    <lineage>
        <taxon>Bacteria</taxon>
        <taxon>Bacillati</taxon>
        <taxon>Bacillota</taxon>
        <taxon>Clostridia</taxon>
        <taxon>Candidatus Fimenecus</taxon>
    </lineage>
</organism>
<comment type="function">
    <text evidence="3">Catalyzes the interconversion of methylthioribose-1-phosphate (MTR-1-P) into methylthioribulose-1-phosphate (MTRu-1-P).</text>
</comment>
<dbReference type="InterPro" id="IPR011559">
    <property type="entry name" value="Initiation_fac_2B_a/b/d"/>
</dbReference>
<dbReference type="Gene3D" id="1.20.120.420">
    <property type="entry name" value="translation initiation factor eif-2b, domain 1"/>
    <property type="match status" value="1"/>
</dbReference>
<evidence type="ECO:0000313" key="5">
    <source>
        <dbReference type="Proteomes" id="UP000824071"/>
    </source>
</evidence>
<feature type="binding site" evidence="3">
    <location>
        <begin position="51"/>
        <end position="53"/>
    </location>
    <ligand>
        <name>substrate</name>
    </ligand>
</feature>
<dbReference type="FunFam" id="3.40.50.10470:FF:000006">
    <property type="entry name" value="Methylthioribose-1-phosphate isomerase"/>
    <property type="match status" value="1"/>
</dbReference>
<feature type="site" description="Transition state stabilizer" evidence="3">
    <location>
        <position position="161"/>
    </location>
</feature>
<dbReference type="SUPFAM" id="SSF100950">
    <property type="entry name" value="NagB/RpiA/CoA transferase-like"/>
    <property type="match status" value="1"/>
</dbReference>
<comment type="caution">
    <text evidence="4">The sequence shown here is derived from an EMBL/GenBank/DDBJ whole genome shotgun (WGS) entry which is preliminary data.</text>
</comment>
<keyword evidence="3" id="KW-0486">Methionine biosynthesis</keyword>
<comment type="similarity">
    <text evidence="3">Belongs to the EIF-2B alpha/beta/delta subunits family. MtnA subfamily.</text>
</comment>
<dbReference type="Gene3D" id="3.40.50.10470">
    <property type="entry name" value="Translation initiation factor eif-2b, domain 2"/>
    <property type="match status" value="1"/>
</dbReference>
<comment type="pathway">
    <text evidence="3">Amino-acid biosynthesis; L-methionine biosynthesis via salvage pathway; L-methionine from S-methyl-5-thio-alpha-D-ribose 1-phosphate: step 1/6.</text>
</comment>
<keyword evidence="1 3" id="KW-0413">Isomerase</keyword>
<dbReference type="InterPro" id="IPR037171">
    <property type="entry name" value="NagB/RpiA_transferase-like"/>
</dbReference>
<dbReference type="PANTHER" id="PTHR43475:SF1">
    <property type="entry name" value="METHYLTHIORIBOSE-1-PHOSPHATE ISOMERASE"/>
    <property type="match status" value="1"/>
</dbReference>
<feature type="binding site" evidence="3">
    <location>
        <position position="200"/>
    </location>
    <ligand>
        <name>substrate</name>
    </ligand>
</feature>
<gene>
    <name evidence="3 4" type="primary">mtnA</name>
    <name evidence="4" type="ORF">IAC53_00630</name>
</gene>
<evidence type="ECO:0000313" key="4">
    <source>
        <dbReference type="EMBL" id="HIU35100.1"/>
    </source>
</evidence>
<dbReference type="NCBIfam" id="NF004326">
    <property type="entry name" value="PRK05720.1"/>
    <property type="match status" value="1"/>
</dbReference>
<evidence type="ECO:0000256" key="3">
    <source>
        <dbReference type="HAMAP-Rule" id="MF_01678"/>
    </source>
</evidence>
<reference evidence="4" key="2">
    <citation type="journal article" date="2021" name="PeerJ">
        <title>Extensive microbial diversity within the chicken gut microbiome revealed by metagenomics and culture.</title>
        <authorList>
            <person name="Gilroy R."/>
            <person name="Ravi A."/>
            <person name="Getino M."/>
            <person name="Pursley I."/>
            <person name="Horton D.L."/>
            <person name="Alikhan N.F."/>
            <person name="Baker D."/>
            <person name="Gharbi K."/>
            <person name="Hall N."/>
            <person name="Watson M."/>
            <person name="Adriaenssens E.M."/>
            <person name="Foster-Nyarko E."/>
            <person name="Jarju S."/>
            <person name="Secka A."/>
            <person name="Antonio M."/>
            <person name="Oren A."/>
            <person name="Chaudhuri R.R."/>
            <person name="La Ragione R."/>
            <person name="Hildebrand F."/>
            <person name="Pallen M.J."/>
        </authorList>
    </citation>
    <scope>NUCLEOTIDE SEQUENCE</scope>
    <source>
        <strain evidence="4">ChiGjej1B1-19959</strain>
    </source>
</reference>
<dbReference type="Pfam" id="PF01008">
    <property type="entry name" value="IF-2B"/>
    <property type="match status" value="1"/>
</dbReference>
<feature type="binding site" evidence="3">
    <location>
        <begin position="251"/>
        <end position="252"/>
    </location>
    <ligand>
        <name>substrate</name>
    </ligand>
</feature>
<feature type="binding site" evidence="3">
    <location>
        <position position="94"/>
    </location>
    <ligand>
        <name>substrate</name>
    </ligand>
</feature>
<dbReference type="GO" id="GO:0019509">
    <property type="term" value="P:L-methionine salvage from methylthioadenosine"/>
    <property type="evidence" value="ECO:0007669"/>
    <property type="project" value="UniProtKB-UniRule"/>
</dbReference>
<dbReference type="AlphaFoldDB" id="A0A9D1IDS3"/>